<keyword evidence="2" id="KW-0489">Methyltransferase</keyword>
<evidence type="ECO:0000313" key="3">
    <source>
        <dbReference type="Proteomes" id="UP000287996"/>
    </source>
</evidence>
<keyword evidence="3" id="KW-1185">Reference proteome</keyword>
<comment type="caution">
    <text evidence="2">The sequence shown here is derived from an EMBL/GenBank/DDBJ whole genome shotgun (WGS) entry which is preliminary data.</text>
</comment>
<proteinExistence type="predicted"/>
<dbReference type="RefSeq" id="WP_126842465.1">
    <property type="nucleotide sequence ID" value="NZ_PIQH01000009.1"/>
</dbReference>
<evidence type="ECO:0000313" key="2">
    <source>
        <dbReference type="EMBL" id="RUO78895.1"/>
    </source>
</evidence>
<feature type="domain" description="Methyltransferase type 11" evidence="1">
    <location>
        <begin position="74"/>
        <end position="126"/>
    </location>
</feature>
<dbReference type="GO" id="GO:0008757">
    <property type="term" value="F:S-adenosylmethionine-dependent methyltransferase activity"/>
    <property type="evidence" value="ECO:0007669"/>
    <property type="project" value="InterPro"/>
</dbReference>
<accession>A0A432ZLJ2</accession>
<dbReference type="Pfam" id="PF08241">
    <property type="entry name" value="Methyltransf_11"/>
    <property type="match status" value="1"/>
</dbReference>
<dbReference type="SUPFAM" id="SSF53335">
    <property type="entry name" value="S-adenosyl-L-methionine-dependent methyltransferases"/>
    <property type="match status" value="1"/>
</dbReference>
<organism evidence="2 3">
    <name type="scientific">Idiomarina tyrosinivorans</name>
    <dbReference type="NCBI Taxonomy" id="1445662"/>
    <lineage>
        <taxon>Bacteria</taxon>
        <taxon>Pseudomonadati</taxon>
        <taxon>Pseudomonadota</taxon>
        <taxon>Gammaproteobacteria</taxon>
        <taxon>Alteromonadales</taxon>
        <taxon>Idiomarinaceae</taxon>
        <taxon>Idiomarina</taxon>
    </lineage>
</organism>
<dbReference type="GO" id="GO:0032259">
    <property type="term" value="P:methylation"/>
    <property type="evidence" value="ECO:0007669"/>
    <property type="project" value="UniProtKB-KW"/>
</dbReference>
<dbReference type="EMBL" id="PIQH01000009">
    <property type="protein sequence ID" value="RUO78895.1"/>
    <property type="molecule type" value="Genomic_DNA"/>
</dbReference>
<sequence>MEKKYTVAERQDARPLTWQDMPHGEYLRQQLSQLLATWQHRVYGQNLAQVGELSCELNNAWPAIQRQLRVAEQAPGQVRARDTAWPFALESLDAAILAHTLNFSADPYQVLREATQLLRADGYLFIAGFNPFALSMFSGIRIAQQPPHPWRGQFYRKQRVLDWLRVLNYEILDCQYYGCSLMVRDWRAESLVFQRASKHLPWLRCCYFIAARKRTVPLQWLPNTRLKTRKFQVASARLTTKLD</sequence>
<name>A0A432ZLJ2_9GAMM</name>
<dbReference type="OrthoDB" id="6191410at2"/>
<dbReference type="Proteomes" id="UP000287996">
    <property type="component" value="Unassembled WGS sequence"/>
</dbReference>
<gene>
    <name evidence="2" type="ORF">CWI84_10095</name>
</gene>
<dbReference type="AlphaFoldDB" id="A0A432ZLJ2"/>
<dbReference type="InterPro" id="IPR013216">
    <property type="entry name" value="Methyltransf_11"/>
</dbReference>
<dbReference type="Gene3D" id="3.40.50.150">
    <property type="entry name" value="Vaccinia Virus protein VP39"/>
    <property type="match status" value="1"/>
</dbReference>
<dbReference type="InterPro" id="IPR029063">
    <property type="entry name" value="SAM-dependent_MTases_sf"/>
</dbReference>
<evidence type="ECO:0000259" key="1">
    <source>
        <dbReference type="Pfam" id="PF08241"/>
    </source>
</evidence>
<keyword evidence="2" id="KW-0808">Transferase</keyword>
<reference evidence="2 3" key="1">
    <citation type="journal article" date="2011" name="Front. Microbiol.">
        <title>Genomic signatures of strain selection and enhancement in Bacillus atrophaeus var. globigii, a historical biowarfare simulant.</title>
        <authorList>
            <person name="Gibbons H.S."/>
            <person name="Broomall S.M."/>
            <person name="McNew L.A."/>
            <person name="Daligault H."/>
            <person name="Chapman C."/>
            <person name="Bruce D."/>
            <person name="Karavis M."/>
            <person name="Krepps M."/>
            <person name="McGregor P.A."/>
            <person name="Hong C."/>
            <person name="Park K.H."/>
            <person name="Akmal A."/>
            <person name="Feldman A."/>
            <person name="Lin J.S."/>
            <person name="Chang W.E."/>
            <person name="Higgs B.W."/>
            <person name="Demirev P."/>
            <person name="Lindquist J."/>
            <person name="Liem A."/>
            <person name="Fochler E."/>
            <person name="Read T.D."/>
            <person name="Tapia R."/>
            <person name="Johnson S."/>
            <person name="Bishop-Lilly K.A."/>
            <person name="Detter C."/>
            <person name="Han C."/>
            <person name="Sozhamannan S."/>
            <person name="Rosenzweig C.N."/>
            <person name="Skowronski E.W."/>
        </authorList>
    </citation>
    <scope>NUCLEOTIDE SEQUENCE [LARGE SCALE GENOMIC DNA]</scope>
    <source>
        <strain evidence="2 3">CC-PW-9</strain>
    </source>
</reference>
<protein>
    <submittedName>
        <fullName evidence="2">SAM-dependent methyltransferase</fullName>
    </submittedName>
</protein>